<proteinExistence type="predicted"/>
<gene>
    <name evidence="5" type="ORF">E6P07_06705</name>
</gene>
<dbReference type="CDD" id="cd10918">
    <property type="entry name" value="CE4_NodB_like_5s_6s"/>
    <property type="match status" value="1"/>
</dbReference>
<evidence type="ECO:0000313" key="5">
    <source>
        <dbReference type="EMBL" id="QGU32698.1"/>
    </source>
</evidence>
<dbReference type="InterPro" id="IPR002509">
    <property type="entry name" value="NODB_dom"/>
</dbReference>
<dbReference type="EMBL" id="CP039268">
    <property type="protein sequence ID" value="QGU32698.1"/>
    <property type="molecule type" value="Genomic_DNA"/>
</dbReference>
<dbReference type="Proteomes" id="UP000426424">
    <property type="component" value="Chromosome"/>
</dbReference>
<reference evidence="5 6" key="1">
    <citation type="submission" date="2019-12" db="EMBL/GenBank/DDBJ databases">
        <title>The complete genome of the thermophilic, anoxygenic phototrophic gammaproteobacterium Thermochromatium tepidum.</title>
        <authorList>
            <person name="Sattley W.M."/>
            <person name="Swingley W.D."/>
            <person name="Burchell B.M."/>
            <person name="Gurbani S.A."/>
            <person name="Kujawa C.M."/>
            <person name="Nuccio D.A."/>
            <person name="Schladweiler J."/>
            <person name="Shaffer K.N."/>
            <person name="Stokes L.M."/>
            <person name="Touchman J.W."/>
            <person name="Blankenship R.E."/>
            <person name="Madigan M.T."/>
        </authorList>
    </citation>
    <scope>NUCLEOTIDE SEQUENCE [LARGE SCALE GENOMIC DNA]</scope>
    <source>
        <strain evidence="5 6">ATCC 43061</strain>
    </source>
</reference>
<dbReference type="SUPFAM" id="SSF88713">
    <property type="entry name" value="Glycoside hydrolase/deacetylase"/>
    <property type="match status" value="1"/>
</dbReference>
<feature type="domain" description="NodB homology" evidence="4">
    <location>
        <begin position="70"/>
        <end position="264"/>
    </location>
</feature>
<keyword evidence="6" id="KW-1185">Reference proteome</keyword>
<dbReference type="PROSITE" id="PS51677">
    <property type="entry name" value="NODB"/>
    <property type="match status" value="1"/>
</dbReference>
<dbReference type="PANTHER" id="PTHR34216:SF3">
    <property type="entry name" value="POLY-BETA-1,6-N-ACETYL-D-GLUCOSAMINE N-DEACETYLASE"/>
    <property type="match status" value="1"/>
</dbReference>
<dbReference type="AlphaFoldDB" id="A0A6I6E826"/>
<accession>A0A6I6E826</accession>
<dbReference type="PROSITE" id="PS50206">
    <property type="entry name" value="RHODANESE_3"/>
    <property type="match status" value="1"/>
</dbReference>
<evidence type="ECO:0000259" key="4">
    <source>
        <dbReference type="PROSITE" id="PS51677"/>
    </source>
</evidence>
<dbReference type="InterPro" id="IPR001763">
    <property type="entry name" value="Rhodanese-like_dom"/>
</dbReference>
<dbReference type="GO" id="GO:0016810">
    <property type="term" value="F:hydrolase activity, acting on carbon-nitrogen (but not peptide) bonds"/>
    <property type="evidence" value="ECO:0007669"/>
    <property type="project" value="InterPro"/>
</dbReference>
<comment type="subcellular location">
    <subcellularLocation>
        <location evidence="1">Secreted</location>
    </subcellularLocation>
</comment>
<dbReference type="PANTHER" id="PTHR34216">
    <property type="match status" value="1"/>
</dbReference>
<evidence type="ECO:0000256" key="1">
    <source>
        <dbReference type="ARBA" id="ARBA00004613"/>
    </source>
</evidence>
<name>A0A6I6E826_THETI</name>
<dbReference type="GO" id="GO:0005975">
    <property type="term" value="P:carbohydrate metabolic process"/>
    <property type="evidence" value="ECO:0007669"/>
    <property type="project" value="InterPro"/>
</dbReference>
<dbReference type="InterPro" id="IPR051398">
    <property type="entry name" value="Polysacch_Deacetylase"/>
</dbReference>
<organism evidence="5 6">
    <name type="scientific">Thermochromatium tepidum ATCC 43061</name>
    <dbReference type="NCBI Taxonomy" id="316276"/>
    <lineage>
        <taxon>Bacteria</taxon>
        <taxon>Pseudomonadati</taxon>
        <taxon>Pseudomonadota</taxon>
        <taxon>Gammaproteobacteria</taxon>
        <taxon>Chromatiales</taxon>
        <taxon>Chromatiaceae</taxon>
        <taxon>Thermochromatium</taxon>
    </lineage>
</organism>
<dbReference type="Gene3D" id="3.20.20.370">
    <property type="entry name" value="Glycoside hydrolase/deacetylase"/>
    <property type="match status" value="1"/>
</dbReference>
<keyword evidence="2" id="KW-0732">Signal</keyword>
<dbReference type="Pfam" id="PF01522">
    <property type="entry name" value="Polysacc_deac_1"/>
    <property type="match status" value="1"/>
</dbReference>
<dbReference type="GO" id="GO:0005576">
    <property type="term" value="C:extracellular region"/>
    <property type="evidence" value="ECO:0007669"/>
    <property type="project" value="UniProtKB-SubCell"/>
</dbReference>
<dbReference type="InterPro" id="IPR011330">
    <property type="entry name" value="Glyco_hydro/deAcase_b/a-brl"/>
</dbReference>
<evidence type="ECO:0000256" key="2">
    <source>
        <dbReference type="ARBA" id="ARBA00022729"/>
    </source>
</evidence>
<sequence>MRLNTQSARLSILMYHQVGVFAPMRTHRANYCDHRRFAAQMALLAHLGYRVLSLDEGLAGLRGERPLPVRAVILTFDDAYDNFAEYAWPVLERHGFPATVYAISAWLGQRADWFAKDPGRPIPTLMTAARLRALHATGLIAIGSHSVDHLRLATLDPEAQRRQLVDSRSALEDILGAPVRHLCYPFGSFDRTTVQLAEEAGYVSATTCLRGAAGPEDHPLVLPRKAISFGDNLLGYWWKLAIKHAPKPELVEWRRRLAKAPASS</sequence>
<evidence type="ECO:0000313" key="6">
    <source>
        <dbReference type="Proteomes" id="UP000426424"/>
    </source>
</evidence>
<dbReference type="OrthoDB" id="9814639at2"/>
<feature type="domain" description="Rhodanese" evidence="3">
    <location>
        <begin position="31"/>
        <end position="70"/>
    </location>
</feature>
<protein>
    <submittedName>
        <fullName evidence="5">Polysaccharide deacetylase family protein</fullName>
    </submittedName>
</protein>
<evidence type="ECO:0000259" key="3">
    <source>
        <dbReference type="PROSITE" id="PS50206"/>
    </source>
</evidence>
<dbReference type="KEGG" id="ttp:E6P07_06705"/>